<name>A0A1Y1CMW0_9BACT</name>
<protein>
    <recommendedName>
        <fullName evidence="10">RNA polymerase subunit sigma</fullName>
    </recommendedName>
</protein>
<dbReference type="Proteomes" id="UP000218267">
    <property type="component" value="Chromosome"/>
</dbReference>
<proteinExistence type="inferred from homology"/>
<organism evidence="8 9">
    <name type="scientific">Labilibaculum antarcticum</name>
    <dbReference type="NCBI Taxonomy" id="1717717"/>
    <lineage>
        <taxon>Bacteria</taxon>
        <taxon>Pseudomonadati</taxon>
        <taxon>Bacteroidota</taxon>
        <taxon>Bacteroidia</taxon>
        <taxon>Marinilabiliales</taxon>
        <taxon>Marinifilaceae</taxon>
        <taxon>Labilibaculum</taxon>
    </lineage>
</organism>
<dbReference type="EMBL" id="AP018042">
    <property type="protein sequence ID" value="BAX81758.1"/>
    <property type="molecule type" value="Genomic_DNA"/>
</dbReference>
<accession>A0A1Y1CMW0</accession>
<sequence>MENENLIKWVNEFTNELYKWAYYKTSSAETAEDLVQETFLAAAEKVSTFKGDSSAKTWLFSILNHKIIDYYRKKVNKPVAMESNTIASYFDEDGSWQKEKRPKDWQDEENHLLDDNDFQQILKKCLDALPEKWSTCVKLKYLTEKSGEDICQELEIAPTNYWQIVHRSKLQLRNCIENNWFKN</sequence>
<dbReference type="SUPFAM" id="SSF88659">
    <property type="entry name" value="Sigma3 and sigma4 domains of RNA polymerase sigma factors"/>
    <property type="match status" value="1"/>
</dbReference>
<feature type="domain" description="RNA polymerase sigma factor 70 region 4 type 2" evidence="7">
    <location>
        <begin position="120"/>
        <end position="172"/>
    </location>
</feature>
<evidence type="ECO:0000256" key="1">
    <source>
        <dbReference type="ARBA" id="ARBA00010641"/>
    </source>
</evidence>
<dbReference type="InterPro" id="IPR007627">
    <property type="entry name" value="RNA_pol_sigma70_r2"/>
</dbReference>
<keyword evidence="5" id="KW-0804">Transcription</keyword>
<dbReference type="PANTHER" id="PTHR43133">
    <property type="entry name" value="RNA POLYMERASE ECF-TYPE SIGMA FACTO"/>
    <property type="match status" value="1"/>
</dbReference>
<keyword evidence="4" id="KW-0238">DNA-binding</keyword>
<dbReference type="Pfam" id="PF08281">
    <property type="entry name" value="Sigma70_r4_2"/>
    <property type="match status" value="1"/>
</dbReference>
<reference evidence="9" key="2">
    <citation type="journal article" date="2020" name="Antonie Van Leeuwenhoek">
        <title>Labilibaculum antarcticum sp. nov., a novel facultative anaerobic, psychrotorelant bacterium isolated from marine sediment of Antarctica.</title>
        <authorList>
            <person name="Watanabe M."/>
            <person name="Kojima H."/>
            <person name="Fukui M."/>
        </authorList>
    </citation>
    <scope>NUCLEOTIDE SEQUENCE [LARGE SCALE GENOMIC DNA]</scope>
    <source>
        <strain evidence="9">SPP2</strain>
    </source>
</reference>
<feature type="domain" description="RNA polymerase sigma-70 region 2" evidence="6">
    <location>
        <begin position="10"/>
        <end position="74"/>
    </location>
</feature>
<evidence type="ECO:0000313" key="9">
    <source>
        <dbReference type="Proteomes" id="UP000218267"/>
    </source>
</evidence>
<dbReference type="OrthoDB" id="9782108at2"/>
<evidence type="ECO:0000256" key="4">
    <source>
        <dbReference type="ARBA" id="ARBA00023125"/>
    </source>
</evidence>
<evidence type="ECO:0000313" key="8">
    <source>
        <dbReference type="EMBL" id="BAX81758.1"/>
    </source>
</evidence>
<dbReference type="Pfam" id="PF04542">
    <property type="entry name" value="Sigma70_r2"/>
    <property type="match status" value="1"/>
</dbReference>
<dbReference type="Gene3D" id="1.10.1740.10">
    <property type="match status" value="1"/>
</dbReference>
<dbReference type="InterPro" id="IPR036388">
    <property type="entry name" value="WH-like_DNA-bd_sf"/>
</dbReference>
<dbReference type="InterPro" id="IPR013249">
    <property type="entry name" value="RNA_pol_sigma70_r4_t2"/>
</dbReference>
<evidence type="ECO:0000256" key="5">
    <source>
        <dbReference type="ARBA" id="ARBA00023163"/>
    </source>
</evidence>
<evidence type="ECO:0000256" key="3">
    <source>
        <dbReference type="ARBA" id="ARBA00023082"/>
    </source>
</evidence>
<dbReference type="KEGG" id="mbas:ALGA_3460"/>
<dbReference type="InterPro" id="IPR014284">
    <property type="entry name" value="RNA_pol_sigma-70_dom"/>
</dbReference>
<dbReference type="AlphaFoldDB" id="A0A1Y1CMW0"/>
<reference evidence="8 9" key="1">
    <citation type="journal article" date="2018" name="Mar. Genomics">
        <title>Complete genome sequence of Marinifilaceae bacterium strain SPP2, isolated from the Antarctic marine sediment.</title>
        <authorList>
            <person name="Watanabe M."/>
            <person name="Kojima H."/>
            <person name="Fukui M."/>
        </authorList>
    </citation>
    <scope>NUCLEOTIDE SEQUENCE [LARGE SCALE GENOMIC DNA]</scope>
    <source>
        <strain evidence="8 9">SPP2</strain>
    </source>
</reference>
<keyword evidence="3" id="KW-0731">Sigma factor</keyword>
<keyword evidence="2" id="KW-0805">Transcription regulation</keyword>
<dbReference type="PANTHER" id="PTHR43133:SF8">
    <property type="entry name" value="RNA POLYMERASE SIGMA FACTOR HI_1459-RELATED"/>
    <property type="match status" value="1"/>
</dbReference>
<dbReference type="Gene3D" id="1.10.10.10">
    <property type="entry name" value="Winged helix-like DNA-binding domain superfamily/Winged helix DNA-binding domain"/>
    <property type="match status" value="1"/>
</dbReference>
<dbReference type="NCBIfam" id="TIGR02937">
    <property type="entry name" value="sigma70-ECF"/>
    <property type="match status" value="1"/>
</dbReference>
<dbReference type="InterPro" id="IPR039425">
    <property type="entry name" value="RNA_pol_sigma-70-like"/>
</dbReference>
<evidence type="ECO:0000256" key="2">
    <source>
        <dbReference type="ARBA" id="ARBA00023015"/>
    </source>
</evidence>
<dbReference type="InterPro" id="IPR013324">
    <property type="entry name" value="RNA_pol_sigma_r3/r4-like"/>
</dbReference>
<gene>
    <name evidence="8" type="ORF">ALGA_3460</name>
</gene>
<dbReference type="GO" id="GO:0016987">
    <property type="term" value="F:sigma factor activity"/>
    <property type="evidence" value="ECO:0007669"/>
    <property type="project" value="UniProtKB-KW"/>
</dbReference>
<dbReference type="GO" id="GO:0003677">
    <property type="term" value="F:DNA binding"/>
    <property type="evidence" value="ECO:0007669"/>
    <property type="project" value="UniProtKB-KW"/>
</dbReference>
<dbReference type="InterPro" id="IPR013325">
    <property type="entry name" value="RNA_pol_sigma_r2"/>
</dbReference>
<keyword evidence="9" id="KW-1185">Reference proteome</keyword>
<comment type="similarity">
    <text evidence="1">Belongs to the sigma-70 factor family. ECF subfamily.</text>
</comment>
<dbReference type="GO" id="GO:0006352">
    <property type="term" value="P:DNA-templated transcription initiation"/>
    <property type="evidence" value="ECO:0007669"/>
    <property type="project" value="InterPro"/>
</dbReference>
<evidence type="ECO:0000259" key="7">
    <source>
        <dbReference type="Pfam" id="PF08281"/>
    </source>
</evidence>
<dbReference type="SUPFAM" id="SSF88946">
    <property type="entry name" value="Sigma2 domain of RNA polymerase sigma factors"/>
    <property type="match status" value="1"/>
</dbReference>
<evidence type="ECO:0000259" key="6">
    <source>
        <dbReference type="Pfam" id="PF04542"/>
    </source>
</evidence>
<dbReference type="RefSeq" id="WP_096431442.1">
    <property type="nucleotide sequence ID" value="NZ_AP018042.1"/>
</dbReference>
<evidence type="ECO:0008006" key="10">
    <source>
        <dbReference type="Google" id="ProtNLM"/>
    </source>
</evidence>